<protein>
    <submittedName>
        <fullName evidence="1">Chaperone modulatory protein CbpM</fullName>
    </submittedName>
</protein>
<dbReference type="GO" id="GO:0003677">
    <property type="term" value="F:DNA binding"/>
    <property type="evidence" value="ECO:0007669"/>
    <property type="project" value="InterPro"/>
</dbReference>
<sequence length="116" mass="13155">MSARHYTLDETLAEIEGLTPEQIQRYIGAGVLQPVQSERGPLFREVDLARLGLLVDLSEGYHMDEEALGLVMSLLDQLHGLRGDMRAMLDALSREPAETRDRIRTTIREVRVVIRN</sequence>
<dbReference type="AlphaFoldDB" id="A0A562NFT8"/>
<reference evidence="1 2" key="1">
    <citation type="journal article" date="2015" name="Stand. Genomic Sci.">
        <title>Genomic Encyclopedia of Bacterial and Archaeal Type Strains, Phase III: the genomes of soil and plant-associated and newly described type strains.</title>
        <authorList>
            <person name="Whitman W.B."/>
            <person name="Woyke T."/>
            <person name="Klenk H.P."/>
            <person name="Zhou Y."/>
            <person name="Lilburn T.G."/>
            <person name="Beck B.J."/>
            <person name="De Vos P."/>
            <person name="Vandamme P."/>
            <person name="Eisen J.A."/>
            <person name="Garrity G."/>
            <person name="Hugenholtz P."/>
            <person name="Kyrpides N.C."/>
        </authorList>
    </citation>
    <scope>NUCLEOTIDE SEQUENCE [LARGE SCALE GENOMIC DNA]</scope>
    <source>
        <strain evidence="1 2">CGMCC 1.5364</strain>
    </source>
</reference>
<evidence type="ECO:0000313" key="2">
    <source>
        <dbReference type="Proteomes" id="UP000316225"/>
    </source>
</evidence>
<name>A0A562NFT8_9RHOB</name>
<dbReference type="Gene3D" id="1.10.1660.10">
    <property type="match status" value="1"/>
</dbReference>
<dbReference type="RefSeq" id="WP_145399355.1">
    <property type="nucleotide sequence ID" value="NZ_VLKU01000011.1"/>
</dbReference>
<evidence type="ECO:0000313" key="1">
    <source>
        <dbReference type="EMBL" id="TWI31052.1"/>
    </source>
</evidence>
<dbReference type="EMBL" id="VLKU01000011">
    <property type="protein sequence ID" value="TWI31052.1"/>
    <property type="molecule type" value="Genomic_DNA"/>
</dbReference>
<dbReference type="OrthoDB" id="9800876at2"/>
<proteinExistence type="predicted"/>
<dbReference type="GO" id="GO:0006355">
    <property type="term" value="P:regulation of DNA-templated transcription"/>
    <property type="evidence" value="ECO:0007669"/>
    <property type="project" value="InterPro"/>
</dbReference>
<keyword evidence="2" id="KW-1185">Reference proteome</keyword>
<dbReference type="Proteomes" id="UP000316225">
    <property type="component" value="Unassembled WGS sequence"/>
</dbReference>
<comment type="caution">
    <text evidence="1">The sequence shown here is derived from an EMBL/GenBank/DDBJ whole genome shotgun (WGS) entry which is preliminary data.</text>
</comment>
<organism evidence="1 2">
    <name type="scientific">Paracoccus sulfuroxidans</name>
    <dbReference type="NCBI Taxonomy" id="384678"/>
    <lineage>
        <taxon>Bacteria</taxon>
        <taxon>Pseudomonadati</taxon>
        <taxon>Pseudomonadota</taxon>
        <taxon>Alphaproteobacteria</taxon>
        <taxon>Rhodobacterales</taxon>
        <taxon>Paracoccaceae</taxon>
        <taxon>Paracoccus</taxon>
    </lineage>
</organism>
<gene>
    <name evidence="1" type="ORF">IQ24_03277</name>
</gene>
<accession>A0A562NFT8</accession>